<dbReference type="Proteomes" id="UP000683360">
    <property type="component" value="Unassembled WGS sequence"/>
</dbReference>
<evidence type="ECO:0000313" key="2">
    <source>
        <dbReference type="Proteomes" id="UP000683360"/>
    </source>
</evidence>
<dbReference type="AlphaFoldDB" id="A0A8S3RI90"/>
<sequence>MKQLNNENIASLIKATNSDFLNMIFVMTEVEIKDNAENRYEYLGIVIPKELLLQYISRWMNLTLSIAHSVKEYIDDSRSFMNNTFIANISNLMKKQTIKYWQNYIQFANKDIINTMFVMTEYDIKHRSENRYECIGFVTRGYLLKFYIKTWFAYVTHADSVMEYVSSNRAFINYTFNRIENGNGECVKDTTTRP</sequence>
<comment type="caution">
    <text evidence="1">The sequence shown here is derived from an EMBL/GenBank/DDBJ whole genome shotgun (WGS) entry which is preliminary data.</text>
</comment>
<dbReference type="EMBL" id="CAJPWZ010001042">
    <property type="protein sequence ID" value="CAG2206136.1"/>
    <property type="molecule type" value="Genomic_DNA"/>
</dbReference>
<organism evidence="1 2">
    <name type="scientific">Mytilus edulis</name>
    <name type="common">Blue mussel</name>
    <dbReference type="NCBI Taxonomy" id="6550"/>
    <lineage>
        <taxon>Eukaryota</taxon>
        <taxon>Metazoa</taxon>
        <taxon>Spiralia</taxon>
        <taxon>Lophotrochozoa</taxon>
        <taxon>Mollusca</taxon>
        <taxon>Bivalvia</taxon>
        <taxon>Autobranchia</taxon>
        <taxon>Pteriomorphia</taxon>
        <taxon>Mytilida</taxon>
        <taxon>Mytiloidea</taxon>
        <taxon>Mytilidae</taxon>
        <taxon>Mytilinae</taxon>
        <taxon>Mytilus</taxon>
    </lineage>
</organism>
<reference evidence="1" key="1">
    <citation type="submission" date="2021-03" db="EMBL/GenBank/DDBJ databases">
        <authorList>
            <person name="Bekaert M."/>
        </authorList>
    </citation>
    <scope>NUCLEOTIDE SEQUENCE</scope>
</reference>
<proteinExistence type="predicted"/>
<keyword evidence="2" id="KW-1185">Reference proteome</keyword>
<evidence type="ECO:0000313" key="1">
    <source>
        <dbReference type="EMBL" id="CAG2206136.1"/>
    </source>
</evidence>
<protein>
    <submittedName>
        <fullName evidence="1">MRS2</fullName>
    </submittedName>
</protein>
<gene>
    <name evidence="1" type="ORF">MEDL_20487</name>
</gene>
<name>A0A8S3RI90_MYTED</name>
<accession>A0A8S3RI90</accession>